<proteinExistence type="predicted"/>
<gene>
    <name evidence="1" type="ORF">Vadar_022372</name>
</gene>
<evidence type="ECO:0000313" key="2">
    <source>
        <dbReference type="Proteomes" id="UP000828048"/>
    </source>
</evidence>
<dbReference type="EMBL" id="CM037156">
    <property type="protein sequence ID" value="KAH7838126.1"/>
    <property type="molecule type" value="Genomic_DNA"/>
</dbReference>
<accession>A0ACB7XC34</accession>
<keyword evidence="2" id="KW-1185">Reference proteome</keyword>
<name>A0ACB7XC34_9ERIC</name>
<reference evidence="1 2" key="1">
    <citation type="journal article" date="2021" name="Hortic Res">
        <title>High-quality reference genome and annotation aids understanding of berry development for evergreen blueberry (Vaccinium darrowii).</title>
        <authorList>
            <person name="Yu J."/>
            <person name="Hulse-Kemp A.M."/>
            <person name="Babiker E."/>
            <person name="Staton M."/>
        </authorList>
    </citation>
    <scope>NUCLEOTIDE SEQUENCE [LARGE SCALE GENOMIC DNA]</scope>
    <source>
        <strain evidence="2">cv. NJ 8807/NJ 8810</strain>
        <tissue evidence="1">Young leaf</tissue>
    </source>
</reference>
<protein>
    <submittedName>
        <fullName evidence="1">Uncharacterized protein</fullName>
    </submittedName>
</protein>
<evidence type="ECO:0000313" key="1">
    <source>
        <dbReference type="EMBL" id="KAH7838126.1"/>
    </source>
</evidence>
<sequence length="336" mass="36248">MKGSMDDYIDEIRGYDQKLQAVGYQVDDDDLVFYALKGLPEEYKPIRAALNAKGDIMFSDLATILKNEESQILRDESLSAPKVFLTEFTVPTTCNSSQYSRPRNWNGGSSNQGSNQSWNGGSKNPFWNGDNNAATNGSFVSQPQTYQRVPPQSQTYAVVTPQSQPTVNVSGGYFSSPSSSVYQMQRGSQVMSLPQPPPQAYITTTVPQSQGPQLFVGTTPQVYAGFSANNQVGQGGVGVSDYSGVPSASPNWLFDSGASTHVTNDLVPLTTFDNIQIPVFSSSFPSSSPTSVPTLPTVIPSSEDTTSNTSTERGVKEDTTSKLISESSRHEDAVIK</sequence>
<organism evidence="1 2">
    <name type="scientific">Vaccinium darrowii</name>
    <dbReference type="NCBI Taxonomy" id="229202"/>
    <lineage>
        <taxon>Eukaryota</taxon>
        <taxon>Viridiplantae</taxon>
        <taxon>Streptophyta</taxon>
        <taxon>Embryophyta</taxon>
        <taxon>Tracheophyta</taxon>
        <taxon>Spermatophyta</taxon>
        <taxon>Magnoliopsida</taxon>
        <taxon>eudicotyledons</taxon>
        <taxon>Gunneridae</taxon>
        <taxon>Pentapetalae</taxon>
        <taxon>asterids</taxon>
        <taxon>Ericales</taxon>
        <taxon>Ericaceae</taxon>
        <taxon>Vaccinioideae</taxon>
        <taxon>Vaccinieae</taxon>
        <taxon>Vaccinium</taxon>
    </lineage>
</organism>
<comment type="caution">
    <text evidence="1">The sequence shown here is derived from an EMBL/GenBank/DDBJ whole genome shotgun (WGS) entry which is preliminary data.</text>
</comment>
<dbReference type="Proteomes" id="UP000828048">
    <property type="component" value="Chromosome 6"/>
</dbReference>